<keyword evidence="4 6" id="KW-0418">Kinase</keyword>
<keyword evidence="3 6" id="KW-0547">Nucleotide-binding</keyword>
<feature type="domain" description="Hexokinase N-terminal" evidence="7">
    <location>
        <begin position="49"/>
        <end position="245"/>
    </location>
</feature>
<dbReference type="PANTHER" id="PTHR19443:SF24">
    <property type="entry name" value="PHOSPHOTRANSFERASE"/>
    <property type="match status" value="1"/>
</dbReference>
<evidence type="ECO:0000259" key="7">
    <source>
        <dbReference type="Pfam" id="PF00349"/>
    </source>
</evidence>
<keyword evidence="5 6" id="KW-0067">ATP-binding</keyword>
<dbReference type="GO" id="GO:0019158">
    <property type="term" value="F:mannokinase activity"/>
    <property type="evidence" value="ECO:0007669"/>
    <property type="project" value="TreeGrafter"/>
</dbReference>
<keyword evidence="6" id="KW-0324">Glycolysis</keyword>
<dbReference type="GO" id="GO:0006006">
    <property type="term" value="P:glucose metabolic process"/>
    <property type="evidence" value="ECO:0007669"/>
    <property type="project" value="TreeGrafter"/>
</dbReference>
<dbReference type="SUPFAM" id="SSF53067">
    <property type="entry name" value="Actin-like ATPase domain"/>
    <property type="match status" value="2"/>
</dbReference>
<dbReference type="Pfam" id="PF00349">
    <property type="entry name" value="Hexokinase_1"/>
    <property type="match status" value="1"/>
</dbReference>
<dbReference type="CDD" id="cd24000">
    <property type="entry name" value="ASKHA_NBD_HK"/>
    <property type="match status" value="1"/>
</dbReference>
<evidence type="ECO:0000256" key="6">
    <source>
        <dbReference type="RuleBase" id="RU362007"/>
    </source>
</evidence>
<dbReference type="EMBL" id="ML996085">
    <property type="protein sequence ID" value="KAF2153166.1"/>
    <property type="molecule type" value="Genomic_DNA"/>
</dbReference>
<comment type="caution">
    <text evidence="9">The sequence shown here is derived from an EMBL/GenBank/DDBJ whole genome shotgun (WGS) entry which is preliminary data.</text>
</comment>
<dbReference type="GO" id="GO:0005739">
    <property type="term" value="C:mitochondrion"/>
    <property type="evidence" value="ECO:0007669"/>
    <property type="project" value="TreeGrafter"/>
</dbReference>
<dbReference type="Gene3D" id="3.30.420.40">
    <property type="match status" value="1"/>
</dbReference>
<dbReference type="Gene3D" id="3.40.367.20">
    <property type="match status" value="1"/>
</dbReference>
<feature type="domain" description="Hexokinase C-terminal" evidence="8">
    <location>
        <begin position="251"/>
        <end position="529"/>
    </location>
</feature>
<dbReference type="GO" id="GO:0005829">
    <property type="term" value="C:cytosol"/>
    <property type="evidence" value="ECO:0007669"/>
    <property type="project" value="TreeGrafter"/>
</dbReference>
<sequence>MNVLLSLPPANIYPQAKTPLKDASRISIIPVQKSMEEYLAEVRRLFSHELEAPHLYDLSTGLQSELKDRLQCSDISMLPSYHHTLPSGDEQGTFLALDVGGSNFRLALIELNGKAAASEEQRMRVRHSLCFPIDAQVRALRGQAFFDWMADRIEETLASDNHKSISTTSPDKPLLMGLAWSFPIEQTSARSGHLLAMGKGFSATVGVQGQDLCELIMAPCRKRGLNVKLQSLVNDSSATLLSQAYREPTTRMSLILGTGTNSSIYLPVSALHPHKFGVRPSSWHEVAEHVVINTELSMHGKPVWPLTRWDQALNAAHQLPDFQPFEHLVGGRYLGEIARLILLEAICEAGMFDGEIPAKIDEPYFLNSSVLAAFEDDITPDLSLASKTFTSAHAMSRSPTRSELFAIRDIATLVSTRAAAYEAAAVHALWELRCHEEAQLKSKLSTMINGSHKTHLTLEQMRVTIACNGSILEKWPRFRERCQAHLDALTAISLRDHTNNFGSRKSHKGIVELRIAHESSMFGAAVAAASCGEEDET</sequence>
<dbReference type="GO" id="GO:0005536">
    <property type="term" value="F:D-glucose binding"/>
    <property type="evidence" value="ECO:0007669"/>
    <property type="project" value="InterPro"/>
</dbReference>
<dbReference type="GO" id="GO:0006013">
    <property type="term" value="P:mannose metabolic process"/>
    <property type="evidence" value="ECO:0007669"/>
    <property type="project" value="TreeGrafter"/>
</dbReference>
<dbReference type="InterPro" id="IPR022672">
    <property type="entry name" value="Hexokinase_N"/>
</dbReference>
<protein>
    <recommendedName>
        <fullName evidence="6">Phosphotransferase</fullName>
        <ecNumber evidence="6">2.7.1.-</ecNumber>
    </recommendedName>
</protein>
<proteinExistence type="inferred from homology"/>
<dbReference type="PANTHER" id="PTHR19443">
    <property type="entry name" value="HEXOKINASE"/>
    <property type="match status" value="1"/>
</dbReference>
<comment type="similarity">
    <text evidence="1 6">Belongs to the hexokinase family.</text>
</comment>
<dbReference type="InterPro" id="IPR001312">
    <property type="entry name" value="Hexokinase"/>
</dbReference>
<evidence type="ECO:0000256" key="5">
    <source>
        <dbReference type="ARBA" id="ARBA00022840"/>
    </source>
</evidence>
<dbReference type="Proteomes" id="UP000799439">
    <property type="component" value="Unassembled WGS sequence"/>
</dbReference>
<dbReference type="PROSITE" id="PS51748">
    <property type="entry name" value="HEXOKINASE_2"/>
    <property type="match status" value="1"/>
</dbReference>
<dbReference type="EC" id="2.7.1.-" evidence="6"/>
<dbReference type="GO" id="GO:0006096">
    <property type="term" value="P:glycolytic process"/>
    <property type="evidence" value="ECO:0007669"/>
    <property type="project" value="UniProtKB-KW"/>
</dbReference>
<accession>A0A9P4J0X6</accession>
<dbReference type="InterPro" id="IPR022673">
    <property type="entry name" value="Hexokinase_C"/>
</dbReference>
<dbReference type="AlphaFoldDB" id="A0A9P4J0X6"/>
<evidence type="ECO:0000256" key="3">
    <source>
        <dbReference type="ARBA" id="ARBA00022741"/>
    </source>
</evidence>
<dbReference type="PRINTS" id="PR00475">
    <property type="entry name" value="HEXOKINASE"/>
</dbReference>
<name>A0A9P4J0X6_9PEZI</name>
<reference evidence="9" key="1">
    <citation type="journal article" date="2020" name="Stud. Mycol.">
        <title>101 Dothideomycetes genomes: a test case for predicting lifestyles and emergence of pathogens.</title>
        <authorList>
            <person name="Haridas S."/>
            <person name="Albert R."/>
            <person name="Binder M."/>
            <person name="Bloem J."/>
            <person name="Labutti K."/>
            <person name="Salamov A."/>
            <person name="Andreopoulos B."/>
            <person name="Baker S."/>
            <person name="Barry K."/>
            <person name="Bills G."/>
            <person name="Bluhm B."/>
            <person name="Cannon C."/>
            <person name="Castanera R."/>
            <person name="Culley D."/>
            <person name="Daum C."/>
            <person name="Ezra D."/>
            <person name="Gonzalez J."/>
            <person name="Henrissat B."/>
            <person name="Kuo A."/>
            <person name="Liang C."/>
            <person name="Lipzen A."/>
            <person name="Lutzoni F."/>
            <person name="Magnuson J."/>
            <person name="Mondo S."/>
            <person name="Nolan M."/>
            <person name="Ohm R."/>
            <person name="Pangilinan J."/>
            <person name="Park H.-J."/>
            <person name="Ramirez L."/>
            <person name="Alfaro M."/>
            <person name="Sun H."/>
            <person name="Tritt A."/>
            <person name="Yoshinaga Y."/>
            <person name="Zwiers L.-H."/>
            <person name="Turgeon B."/>
            <person name="Goodwin S."/>
            <person name="Spatafora J."/>
            <person name="Crous P."/>
            <person name="Grigoriev I."/>
        </authorList>
    </citation>
    <scope>NUCLEOTIDE SEQUENCE</scope>
    <source>
        <strain evidence="9">CBS 260.36</strain>
    </source>
</reference>
<evidence type="ECO:0000259" key="8">
    <source>
        <dbReference type="Pfam" id="PF03727"/>
    </source>
</evidence>
<dbReference type="GO" id="GO:0001678">
    <property type="term" value="P:intracellular glucose homeostasis"/>
    <property type="evidence" value="ECO:0007669"/>
    <property type="project" value="InterPro"/>
</dbReference>
<gene>
    <name evidence="9" type="ORF">K461DRAFT_225549</name>
</gene>
<dbReference type="InterPro" id="IPR043129">
    <property type="entry name" value="ATPase_NBD"/>
</dbReference>
<evidence type="ECO:0000313" key="9">
    <source>
        <dbReference type="EMBL" id="KAF2153166.1"/>
    </source>
</evidence>
<evidence type="ECO:0000256" key="1">
    <source>
        <dbReference type="ARBA" id="ARBA00009225"/>
    </source>
</evidence>
<dbReference type="Pfam" id="PF03727">
    <property type="entry name" value="Hexokinase_2"/>
    <property type="match status" value="1"/>
</dbReference>
<keyword evidence="2 6" id="KW-0808">Transferase</keyword>
<dbReference type="OrthoDB" id="419537at2759"/>
<evidence type="ECO:0000256" key="4">
    <source>
        <dbReference type="ARBA" id="ARBA00022777"/>
    </source>
</evidence>
<keyword evidence="10" id="KW-1185">Reference proteome</keyword>
<evidence type="ECO:0000313" key="10">
    <source>
        <dbReference type="Proteomes" id="UP000799439"/>
    </source>
</evidence>
<dbReference type="GO" id="GO:0004340">
    <property type="term" value="F:glucokinase activity"/>
    <property type="evidence" value="ECO:0007669"/>
    <property type="project" value="TreeGrafter"/>
</dbReference>
<organism evidence="9 10">
    <name type="scientific">Myriangium duriaei CBS 260.36</name>
    <dbReference type="NCBI Taxonomy" id="1168546"/>
    <lineage>
        <taxon>Eukaryota</taxon>
        <taxon>Fungi</taxon>
        <taxon>Dikarya</taxon>
        <taxon>Ascomycota</taxon>
        <taxon>Pezizomycotina</taxon>
        <taxon>Dothideomycetes</taxon>
        <taxon>Dothideomycetidae</taxon>
        <taxon>Myriangiales</taxon>
        <taxon>Myriangiaceae</taxon>
        <taxon>Myriangium</taxon>
    </lineage>
</organism>
<evidence type="ECO:0000256" key="2">
    <source>
        <dbReference type="ARBA" id="ARBA00022679"/>
    </source>
</evidence>
<dbReference type="GO" id="GO:0008865">
    <property type="term" value="F:fructokinase activity"/>
    <property type="evidence" value="ECO:0007669"/>
    <property type="project" value="TreeGrafter"/>
</dbReference>
<dbReference type="GO" id="GO:0005524">
    <property type="term" value="F:ATP binding"/>
    <property type="evidence" value="ECO:0007669"/>
    <property type="project" value="UniProtKB-UniRule"/>
</dbReference>